<dbReference type="RefSeq" id="XP_033682370.1">
    <property type="nucleotide sequence ID" value="XM_033823844.1"/>
</dbReference>
<keyword evidence="5" id="KW-0539">Nucleus</keyword>
<dbReference type="Pfam" id="PF09302">
    <property type="entry name" value="XLF"/>
    <property type="match status" value="1"/>
</dbReference>
<evidence type="ECO:0000313" key="11">
    <source>
        <dbReference type="EMBL" id="KAF2247366.1"/>
    </source>
</evidence>
<dbReference type="PANTHER" id="PTHR32235">
    <property type="entry name" value="NON-HOMOLOGOUS END-JOINING FACTOR 1"/>
    <property type="match status" value="1"/>
</dbReference>
<comment type="subcellular location">
    <subcellularLocation>
        <location evidence="1">Nucleus</location>
    </subcellularLocation>
</comment>
<feature type="domain" description="XLF-like N-terminal" evidence="9">
    <location>
        <begin position="4"/>
        <end position="125"/>
    </location>
</feature>
<keyword evidence="4" id="KW-0234">DNA repair</keyword>
<keyword evidence="12" id="KW-1185">Reference proteome</keyword>
<proteinExistence type="inferred from homology"/>
<evidence type="ECO:0000256" key="4">
    <source>
        <dbReference type="ARBA" id="ARBA00023204"/>
    </source>
</evidence>
<feature type="region of interest" description="Disordered" evidence="8">
    <location>
        <begin position="263"/>
        <end position="561"/>
    </location>
</feature>
<feature type="compositionally biased region" description="Low complexity" evidence="8">
    <location>
        <begin position="420"/>
        <end position="429"/>
    </location>
</feature>
<keyword evidence="3" id="KW-0238">DNA-binding</keyword>
<dbReference type="EMBL" id="ML987197">
    <property type="protein sequence ID" value="KAF2247366.1"/>
    <property type="molecule type" value="Genomic_DNA"/>
</dbReference>
<feature type="compositionally biased region" description="Polar residues" evidence="8">
    <location>
        <begin position="479"/>
        <end position="490"/>
    </location>
</feature>
<dbReference type="GO" id="GO:0045027">
    <property type="term" value="F:DNA end binding"/>
    <property type="evidence" value="ECO:0007669"/>
    <property type="project" value="TreeGrafter"/>
</dbReference>
<keyword evidence="2" id="KW-0227">DNA damage</keyword>
<dbReference type="InterPro" id="IPR052287">
    <property type="entry name" value="NHEJ_factor"/>
</dbReference>
<dbReference type="GO" id="GO:0032807">
    <property type="term" value="C:DNA ligase IV complex"/>
    <property type="evidence" value="ECO:0007669"/>
    <property type="project" value="TreeGrafter"/>
</dbReference>
<dbReference type="InterPro" id="IPR038051">
    <property type="entry name" value="XRCC4-like_N_sf"/>
</dbReference>
<protein>
    <recommendedName>
        <fullName evidence="7">Non-homologous end-joining factor 1</fullName>
    </recommendedName>
</protein>
<dbReference type="Pfam" id="PF21928">
    <property type="entry name" value="XLF_CC"/>
    <property type="match status" value="1"/>
</dbReference>
<accession>A0A6A6IAE1</accession>
<feature type="domain" description="XLF-like coiled-coil region" evidence="10">
    <location>
        <begin position="128"/>
        <end position="178"/>
    </location>
</feature>
<dbReference type="GO" id="GO:0006303">
    <property type="term" value="P:double-strand break repair via nonhomologous end joining"/>
    <property type="evidence" value="ECO:0007669"/>
    <property type="project" value="TreeGrafter"/>
</dbReference>
<gene>
    <name evidence="11" type="ORF">BU26DRAFT_429777</name>
</gene>
<feature type="compositionally biased region" description="Acidic residues" evidence="8">
    <location>
        <begin position="295"/>
        <end position="306"/>
    </location>
</feature>
<feature type="compositionally biased region" description="Polar residues" evidence="8">
    <location>
        <begin position="374"/>
        <end position="390"/>
    </location>
</feature>
<organism evidence="11 12">
    <name type="scientific">Trematosphaeria pertusa</name>
    <dbReference type="NCBI Taxonomy" id="390896"/>
    <lineage>
        <taxon>Eukaryota</taxon>
        <taxon>Fungi</taxon>
        <taxon>Dikarya</taxon>
        <taxon>Ascomycota</taxon>
        <taxon>Pezizomycotina</taxon>
        <taxon>Dothideomycetes</taxon>
        <taxon>Pleosporomycetidae</taxon>
        <taxon>Pleosporales</taxon>
        <taxon>Massarineae</taxon>
        <taxon>Trematosphaeriaceae</taxon>
        <taxon>Trematosphaeria</taxon>
    </lineage>
</organism>
<name>A0A6A6IAE1_9PLEO</name>
<evidence type="ECO:0000256" key="7">
    <source>
        <dbReference type="ARBA" id="ARBA00044529"/>
    </source>
</evidence>
<evidence type="ECO:0000259" key="9">
    <source>
        <dbReference type="Pfam" id="PF09302"/>
    </source>
</evidence>
<dbReference type="OrthoDB" id="2155935at2759"/>
<feature type="compositionally biased region" description="Basic and acidic residues" evidence="8">
    <location>
        <begin position="524"/>
        <end position="551"/>
    </location>
</feature>
<evidence type="ECO:0000256" key="2">
    <source>
        <dbReference type="ARBA" id="ARBA00022763"/>
    </source>
</evidence>
<evidence type="ECO:0000256" key="6">
    <source>
        <dbReference type="ARBA" id="ARBA00025747"/>
    </source>
</evidence>
<dbReference type="PANTHER" id="PTHR32235:SF1">
    <property type="entry name" value="NON-HOMOLOGOUS END-JOINING FACTOR 1"/>
    <property type="match status" value="1"/>
</dbReference>
<dbReference type="CDD" id="cd22285">
    <property type="entry name" value="HD_XLF_N"/>
    <property type="match status" value="1"/>
</dbReference>
<evidence type="ECO:0000256" key="8">
    <source>
        <dbReference type="SAM" id="MobiDB-lite"/>
    </source>
</evidence>
<comment type="similarity">
    <text evidence="6">Belongs to the XRCC4-XLF family. XLF subfamily.</text>
</comment>
<feature type="compositionally biased region" description="Basic and acidic residues" evidence="8">
    <location>
        <begin position="281"/>
        <end position="292"/>
    </location>
</feature>
<evidence type="ECO:0000313" key="12">
    <source>
        <dbReference type="Proteomes" id="UP000800094"/>
    </source>
</evidence>
<feature type="compositionally biased region" description="Basic and acidic residues" evidence="8">
    <location>
        <begin position="491"/>
        <end position="500"/>
    </location>
</feature>
<evidence type="ECO:0000256" key="1">
    <source>
        <dbReference type="ARBA" id="ARBA00004123"/>
    </source>
</evidence>
<dbReference type="InterPro" id="IPR015381">
    <property type="entry name" value="XLF-like_N"/>
</dbReference>
<sequence>MSCWRVLQLSDQLDGENVPQLLIKPRFSSDSYTIFLTDLSNIWSEELDSAGLVGRASEEESPIEVSKQETTQLAILLQNVQKSLANTDDTTCRIVRATADDVVLHTTISLPEPLDSLRWRFHLRKRTSVTLKNELVLPLLVSSHIQHEKISNLVATITEKDRVITRLLDQYESSNLDLAAAFPSISGLKSGRRLLKRDQAARHIPGLQPFHQDSWKRETAELHDTDVSTLSLFQEALSECTPKVPPRLESEDSRNTWWTSIATALHDPKPTMKPKANPIPEKAEARAERKVPAPESDDDETEDEFETHENFKLREAAKTSTHVPDPLPASSAKQHDPSEDESTENDDDDLDAPPKSQSQTRRLRKASARDRTSMADTSSPPSKRATSTRLASPPPSMRSPPVPKAKGKGFRIGGKANKGAAESPALSSEEAQKSPIDIDGGEQGSPIPTRPKTDAVEAITESKPTRKPFRIGGKAKASAESTQAEHATNSARDRKPDPKTTRSPSPKRPLPTVKESGKESTPPEEAREETTEERAERKRRELKRKNEESAKRQAHRKKRRF</sequence>
<dbReference type="InterPro" id="IPR053829">
    <property type="entry name" value="XLF-like_CC"/>
</dbReference>
<evidence type="ECO:0000256" key="3">
    <source>
        <dbReference type="ARBA" id="ARBA00023125"/>
    </source>
</evidence>
<dbReference type="Proteomes" id="UP000800094">
    <property type="component" value="Unassembled WGS sequence"/>
</dbReference>
<evidence type="ECO:0000259" key="10">
    <source>
        <dbReference type="Pfam" id="PF21928"/>
    </source>
</evidence>
<feature type="compositionally biased region" description="Basic residues" evidence="8">
    <location>
        <begin position="552"/>
        <end position="561"/>
    </location>
</feature>
<feature type="compositionally biased region" description="Acidic residues" evidence="8">
    <location>
        <begin position="338"/>
        <end position="351"/>
    </location>
</feature>
<dbReference type="AlphaFoldDB" id="A0A6A6IAE1"/>
<evidence type="ECO:0000256" key="5">
    <source>
        <dbReference type="ARBA" id="ARBA00023242"/>
    </source>
</evidence>
<dbReference type="Gene3D" id="2.170.210.10">
    <property type="entry name" value="DNA double-strand break repair and VJ recombination XRCC4, N-terminal"/>
    <property type="match status" value="1"/>
</dbReference>
<feature type="compositionally biased region" description="Pro residues" evidence="8">
    <location>
        <begin position="392"/>
        <end position="403"/>
    </location>
</feature>
<dbReference type="GeneID" id="54577174"/>
<reference evidence="11" key="1">
    <citation type="journal article" date="2020" name="Stud. Mycol.">
        <title>101 Dothideomycetes genomes: a test case for predicting lifestyles and emergence of pathogens.</title>
        <authorList>
            <person name="Haridas S."/>
            <person name="Albert R."/>
            <person name="Binder M."/>
            <person name="Bloem J."/>
            <person name="Labutti K."/>
            <person name="Salamov A."/>
            <person name="Andreopoulos B."/>
            <person name="Baker S."/>
            <person name="Barry K."/>
            <person name="Bills G."/>
            <person name="Bluhm B."/>
            <person name="Cannon C."/>
            <person name="Castanera R."/>
            <person name="Culley D."/>
            <person name="Daum C."/>
            <person name="Ezra D."/>
            <person name="Gonzalez J."/>
            <person name="Henrissat B."/>
            <person name="Kuo A."/>
            <person name="Liang C."/>
            <person name="Lipzen A."/>
            <person name="Lutzoni F."/>
            <person name="Magnuson J."/>
            <person name="Mondo S."/>
            <person name="Nolan M."/>
            <person name="Ohm R."/>
            <person name="Pangilinan J."/>
            <person name="Park H.-J."/>
            <person name="Ramirez L."/>
            <person name="Alfaro M."/>
            <person name="Sun H."/>
            <person name="Tritt A."/>
            <person name="Yoshinaga Y."/>
            <person name="Zwiers L.-H."/>
            <person name="Turgeon B."/>
            <person name="Goodwin S."/>
            <person name="Spatafora J."/>
            <person name="Crous P."/>
            <person name="Grigoriev I."/>
        </authorList>
    </citation>
    <scope>NUCLEOTIDE SEQUENCE</scope>
    <source>
        <strain evidence="11">CBS 122368</strain>
    </source>
</reference>
<feature type="compositionally biased region" description="Basic and acidic residues" evidence="8">
    <location>
        <begin position="307"/>
        <end position="317"/>
    </location>
</feature>